<gene>
    <name evidence="1" type="ORF">K437DRAFT_192868</name>
</gene>
<dbReference type="EMBL" id="JMSN01000096">
    <property type="protein sequence ID" value="KDN40021.1"/>
    <property type="molecule type" value="Genomic_DNA"/>
</dbReference>
<organism evidence="1 2">
    <name type="scientific">Tilletiaria anomala (strain ATCC 24038 / CBS 436.72 / UBC 951)</name>
    <dbReference type="NCBI Taxonomy" id="1037660"/>
    <lineage>
        <taxon>Eukaryota</taxon>
        <taxon>Fungi</taxon>
        <taxon>Dikarya</taxon>
        <taxon>Basidiomycota</taxon>
        <taxon>Ustilaginomycotina</taxon>
        <taxon>Exobasidiomycetes</taxon>
        <taxon>Georgefischeriales</taxon>
        <taxon>Tilletiariaceae</taxon>
        <taxon>Tilletiaria</taxon>
    </lineage>
</organism>
<dbReference type="Proteomes" id="UP000027361">
    <property type="component" value="Unassembled WGS sequence"/>
</dbReference>
<name>A0A066VEX9_TILAU</name>
<reference evidence="1 2" key="1">
    <citation type="submission" date="2014-05" db="EMBL/GenBank/DDBJ databases">
        <title>Draft genome sequence of a rare smut relative, Tilletiaria anomala UBC 951.</title>
        <authorList>
            <consortium name="DOE Joint Genome Institute"/>
            <person name="Toome M."/>
            <person name="Kuo A."/>
            <person name="Henrissat B."/>
            <person name="Lipzen A."/>
            <person name="Tritt A."/>
            <person name="Yoshinaga Y."/>
            <person name="Zane M."/>
            <person name="Barry K."/>
            <person name="Grigoriev I.V."/>
            <person name="Spatafora J.W."/>
            <person name="Aimea M.C."/>
        </authorList>
    </citation>
    <scope>NUCLEOTIDE SEQUENCE [LARGE SCALE GENOMIC DNA]</scope>
    <source>
        <strain evidence="1 2">UBC 951</strain>
    </source>
</reference>
<comment type="caution">
    <text evidence="1">The sequence shown here is derived from an EMBL/GenBank/DDBJ whole genome shotgun (WGS) entry which is preliminary data.</text>
</comment>
<sequence>MTAFGLCPHRFESCSRRIFCAPLLVLTMRHRFLVSGCAAHFLCRRGWGQARATLFIVLPWLRCRRNPIHVYISISIMAYATPNTSPVNIHINAGRRQ</sequence>
<protein>
    <submittedName>
        <fullName evidence="1">Uncharacterized protein</fullName>
    </submittedName>
</protein>
<proteinExistence type="predicted"/>
<accession>A0A066VEX9</accession>
<dbReference type="RefSeq" id="XP_013241258.1">
    <property type="nucleotide sequence ID" value="XM_013385804.1"/>
</dbReference>
<dbReference type="GeneID" id="25262013"/>
<evidence type="ECO:0000313" key="1">
    <source>
        <dbReference type="EMBL" id="KDN40021.1"/>
    </source>
</evidence>
<dbReference type="InParanoid" id="A0A066VEX9"/>
<keyword evidence="2" id="KW-1185">Reference proteome</keyword>
<dbReference type="AlphaFoldDB" id="A0A066VEX9"/>
<dbReference type="HOGENOM" id="CLU_2348167_0_0_1"/>
<evidence type="ECO:0000313" key="2">
    <source>
        <dbReference type="Proteomes" id="UP000027361"/>
    </source>
</evidence>